<dbReference type="InterPro" id="IPR005537">
    <property type="entry name" value="RAMP_III_fam"/>
</dbReference>
<dbReference type="Pfam" id="PF03787">
    <property type="entry name" value="RAMPs"/>
    <property type="match status" value="1"/>
</dbReference>
<proteinExistence type="predicted"/>
<reference evidence="4" key="1">
    <citation type="submission" date="2011-04" db="EMBL/GenBank/DDBJ databases">
        <title>The complete genome of Thermodesulfatator indicus DSM 15286.</title>
        <authorList>
            <person name="Lucas S."/>
            <person name="Copeland A."/>
            <person name="Lapidus A."/>
            <person name="Bruce D."/>
            <person name="Goodwin L."/>
            <person name="Pitluck S."/>
            <person name="Peters L."/>
            <person name="Kyrpides N."/>
            <person name="Mavromatis K."/>
            <person name="Pagani I."/>
            <person name="Ivanova N."/>
            <person name="Saunders L."/>
            <person name="Detter J.C."/>
            <person name="Tapia R."/>
            <person name="Han C."/>
            <person name="Land M."/>
            <person name="Hauser L."/>
            <person name="Markowitz V."/>
            <person name="Cheng J.-F."/>
            <person name="Hugenholtz P."/>
            <person name="Woyke T."/>
            <person name="Wu D."/>
            <person name="Spring S."/>
            <person name="Schroeder M."/>
            <person name="Brambilla E."/>
            <person name="Klenk H.-P."/>
            <person name="Eisen J.A."/>
        </authorList>
    </citation>
    <scope>NUCLEOTIDE SEQUENCE [LARGE SCALE GENOMIC DNA]</scope>
    <source>
        <strain evidence="4">DSM 15286 / JCM 11887 / CIR29812</strain>
    </source>
</reference>
<gene>
    <name evidence="3" type="ordered locus">Thein_1347</name>
</gene>
<dbReference type="NCBIfam" id="TIGR01894">
    <property type="entry name" value="cas_TM1795_cmr1"/>
    <property type="match status" value="1"/>
</dbReference>
<dbReference type="KEGG" id="tid:Thein_1347"/>
<feature type="domain" description="CRISPR type III-associated protein" evidence="2">
    <location>
        <begin position="24"/>
        <end position="189"/>
    </location>
</feature>
<reference evidence="3 4" key="2">
    <citation type="journal article" date="2012" name="Stand. Genomic Sci.">
        <title>Complete genome sequence of the thermophilic sulfate-reducing ocean bacterium Thermodesulfatator indicus type strain (CIR29812(T)).</title>
        <authorList>
            <person name="Anderson I."/>
            <person name="Saunders E."/>
            <person name="Lapidus A."/>
            <person name="Nolan M."/>
            <person name="Lucas S."/>
            <person name="Tice H."/>
            <person name="Del Rio T.G."/>
            <person name="Cheng J.F."/>
            <person name="Han C."/>
            <person name="Tapia R."/>
            <person name="Goodwin L.A."/>
            <person name="Pitluck S."/>
            <person name="Liolios K."/>
            <person name="Mavromatis K."/>
            <person name="Pagani I."/>
            <person name="Ivanova N."/>
            <person name="Mikhailova N."/>
            <person name="Pati A."/>
            <person name="Chen A."/>
            <person name="Palaniappan K."/>
            <person name="Land M."/>
            <person name="Hauser L."/>
            <person name="Jeffries C.D."/>
            <person name="Chang Y.J."/>
            <person name="Brambilla E.M."/>
            <person name="Rohde M."/>
            <person name="Spring S."/>
            <person name="Goker M."/>
            <person name="Detter J.C."/>
            <person name="Woyke T."/>
            <person name="Bristow J."/>
            <person name="Eisen J.A."/>
            <person name="Markowitz V."/>
            <person name="Hugenholtz P."/>
            <person name="Kyrpides N.C."/>
            <person name="Klenk H.P."/>
        </authorList>
    </citation>
    <scope>NUCLEOTIDE SEQUENCE [LARGE SCALE GENOMIC DNA]</scope>
    <source>
        <strain evidence="4">DSM 15286 / JCM 11887 / CIR29812</strain>
    </source>
</reference>
<dbReference type="EMBL" id="CP002683">
    <property type="protein sequence ID" value="AEH45214.1"/>
    <property type="molecule type" value="Genomic_DNA"/>
</dbReference>
<evidence type="ECO:0000259" key="2">
    <source>
        <dbReference type="Pfam" id="PF03787"/>
    </source>
</evidence>
<dbReference type="InParanoid" id="F8A9I8"/>
<dbReference type="Proteomes" id="UP000006793">
    <property type="component" value="Chromosome"/>
</dbReference>
<dbReference type="PaxDb" id="667014-Thein_1347"/>
<dbReference type="GO" id="GO:0051607">
    <property type="term" value="P:defense response to virus"/>
    <property type="evidence" value="ECO:0007669"/>
    <property type="project" value="UniProtKB-KW"/>
</dbReference>
<dbReference type="InterPro" id="IPR007522">
    <property type="entry name" value="CRISPR-assoc_prot_TM1795"/>
</dbReference>
<sequence length="365" mass="42253">MNKQDRLENLRQRFEKLVTVKFHCRIITPMFLGDAEQKASLRPAPFKGLLRYWWRVAAGRNLKDPVELLTEETKIFGGGGEKAQKSLVTVELEGKPKIITDQRLPRVRNVFHPEAGRPVNPLLYLGYGPVTWDKGSKYTRFYLAPKETFTLKLTLPASFLEDEYFKTALLYLCAFGAIGSRSRNGWGSFQVEKIDPPITAKIKYSLWGKGLFQKDYPFTLAAQKEENLIKALVWKTKNLRKNWEEVMKELAEVYISVRTSLSPDGTKDIDERHLLGFPLTNHYAFDAPNWGKNARHASPLRLFVRKKKTGYQGFVLHLPFGISKEMRKNAARKEFFTPDKQFKIWQKVHQRLDQAMQRANINDCL</sequence>
<protein>
    <submittedName>
        <fullName evidence="3">CRISPR-associated RAMP protein, Cmr1 family</fullName>
    </submittedName>
</protein>
<accession>F8A9I8</accession>
<keyword evidence="4" id="KW-1185">Reference proteome</keyword>
<evidence type="ECO:0000256" key="1">
    <source>
        <dbReference type="ARBA" id="ARBA00023118"/>
    </source>
</evidence>
<dbReference type="HOGENOM" id="CLU_754273_0_0_0"/>
<organism evidence="3 4">
    <name type="scientific">Thermodesulfatator indicus (strain DSM 15286 / JCM 11887 / CIR29812)</name>
    <dbReference type="NCBI Taxonomy" id="667014"/>
    <lineage>
        <taxon>Bacteria</taxon>
        <taxon>Pseudomonadati</taxon>
        <taxon>Thermodesulfobacteriota</taxon>
        <taxon>Thermodesulfobacteria</taxon>
        <taxon>Thermodesulfobacteriales</taxon>
        <taxon>Thermodesulfatatoraceae</taxon>
        <taxon>Thermodesulfatator</taxon>
    </lineage>
</organism>
<keyword evidence="1" id="KW-0051">Antiviral defense</keyword>
<name>F8A9I8_THEID</name>
<dbReference type="AlphaFoldDB" id="F8A9I8"/>
<dbReference type="STRING" id="667014.Thein_1347"/>
<evidence type="ECO:0000313" key="3">
    <source>
        <dbReference type="EMBL" id="AEH45214.1"/>
    </source>
</evidence>
<evidence type="ECO:0000313" key="4">
    <source>
        <dbReference type="Proteomes" id="UP000006793"/>
    </source>
</evidence>
<dbReference type="RefSeq" id="WP_013907956.1">
    <property type="nucleotide sequence ID" value="NC_015681.1"/>
</dbReference>
<dbReference type="eggNOG" id="COG1367">
    <property type="taxonomic scope" value="Bacteria"/>
</dbReference>
<dbReference type="OrthoDB" id="190500at2"/>